<keyword evidence="5" id="KW-1185">Reference proteome</keyword>
<feature type="domain" description="RNase H type-1" evidence="2">
    <location>
        <begin position="650"/>
        <end position="729"/>
    </location>
</feature>
<dbReference type="InterPro" id="IPR036397">
    <property type="entry name" value="RNaseH_sf"/>
</dbReference>
<dbReference type="Proteomes" id="UP000325315">
    <property type="component" value="Unassembled WGS sequence"/>
</dbReference>
<dbReference type="InterPro" id="IPR002156">
    <property type="entry name" value="RNaseH_domain"/>
</dbReference>
<reference evidence="5" key="1">
    <citation type="journal article" date="2019" name="Plant Biotechnol. J.">
        <title>Genome sequencing of the Australian wild diploid species Gossypium australe highlights disease resistance and delayed gland morphogenesis.</title>
        <authorList>
            <person name="Cai Y."/>
            <person name="Cai X."/>
            <person name="Wang Q."/>
            <person name="Wang P."/>
            <person name="Zhang Y."/>
            <person name="Cai C."/>
            <person name="Xu Y."/>
            <person name="Wang K."/>
            <person name="Zhou Z."/>
            <person name="Wang C."/>
            <person name="Geng S."/>
            <person name="Li B."/>
            <person name="Dong Q."/>
            <person name="Hou Y."/>
            <person name="Wang H."/>
            <person name="Ai P."/>
            <person name="Liu Z."/>
            <person name="Yi F."/>
            <person name="Sun M."/>
            <person name="An G."/>
            <person name="Cheng J."/>
            <person name="Zhang Y."/>
            <person name="Shi Q."/>
            <person name="Xie Y."/>
            <person name="Shi X."/>
            <person name="Chang Y."/>
            <person name="Huang F."/>
            <person name="Chen Y."/>
            <person name="Hong S."/>
            <person name="Mi L."/>
            <person name="Sun Q."/>
            <person name="Zhang L."/>
            <person name="Zhou B."/>
            <person name="Peng R."/>
            <person name="Zhang X."/>
            <person name="Liu F."/>
        </authorList>
    </citation>
    <scope>NUCLEOTIDE SEQUENCE [LARGE SCALE GENOMIC DNA]</scope>
    <source>
        <strain evidence="5">cv. PA1801</strain>
    </source>
</reference>
<dbReference type="SUPFAM" id="SSF56672">
    <property type="entry name" value="DNA/RNA polymerases"/>
    <property type="match status" value="1"/>
</dbReference>
<sequence>MLRKSIGRKEPRIQWLREGDRNTGFFHVQAMSRRKKNSIDRDLGREFTDDEILTAFNQMDSRKAPCIDGLPDSFYREHWQTVGVDILKLCHEALRDTNNIQNVNDTLLVLIPKVDNPCDISKNGPNKRCAVKLDMSKAYDRVEKVLLKFGFSSGWVTKIMNCVRTVNYRVKFNSNITHIIVPERGLRQGDPLSPYLFLFCMDALSRMLMNAQVNSKMKGIRASKEGPCINHLFFDDDALLFVRNNRNDVEECMRILDKFEKMSGVSRFRLVKRRLLPLKSLEQDGLESFVPSQGHGGIGFRDLHLFNVALLGRQVWRLLTCKDTLCYELLSAKYFSNVDIFHPKNIDKPSFTWQSISKAVGLLSEGFGWDVSNGRSIYLWKDSWGIEGLSGSSIKVDRRLVQETYVSELMDEDRAEWNEERVTVLYGDYLKDLICKLPISYAGHADQRVWFHNPYGFYSTKSAYSWLILKQIGFGPHRIFWRLIWKLKTLPKIRIFCWRLGQEILPIYDKIASIRSGFNSSCPRCGKERESHIHSLRDCTLAKAILEHGGLDAKLLNENFTRCIDWLEAAMRTLGKTAMADLITVLWNIWNSRNNRVFQGAKEDARVTWERASCLSHDFRISNLVEKPMLLILSKTSEWKKPEVRVLKINFDVVFQHNQAHFGLVARDNDGFVLGGRMGKVDKVVTAEWGELRAMQESINFARLKGWEKVELETDCANIVNGFNKRNVDLTVMGQCMRDFFSETEEVHDIILKDAIN</sequence>
<evidence type="ECO:0000259" key="3">
    <source>
        <dbReference type="Pfam" id="PF13966"/>
    </source>
</evidence>
<dbReference type="PANTHER" id="PTHR33116">
    <property type="entry name" value="REVERSE TRANSCRIPTASE ZINC-BINDING DOMAIN-CONTAINING PROTEIN-RELATED-RELATED"/>
    <property type="match status" value="1"/>
</dbReference>
<dbReference type="GO" id="GO:0003676">
    <property type="term" value="F:nucleic acid binding"/>
    <property type="evidence" value="ECO:0007669"/>
    <property type="project" value="InterPro"/>
</dbReference>
<comment type="caution">
    <text evidence="4">The sequence shown here is derived from an EMBL/GenBank/DDBJ whole genome shotgun (WGS) entry which is preliminary data.</text>
</comment>
<dbReference type="AlphaFoldDB" id="A0A5B6VJG0"/>
<evidence type="ECO:0000259" key="1">
    <source>
        <dbReference type="Pfam" id="PF00078"/>
    </source>
</evidence>
<keyword evidence="4" id="KW-0548">Nucleotidyltransferase</keyword>
<protein>
    <submittedName>
        <fullName evidence="4">Reverse transcriptase</fullName>
    </submittedName>
</protein>
<dbReference type="Pfam" id="PF13966">
    <property type="entry name" value="zf-RVT"/>
    <property type="match status" value="1"/>
</dbReference>
<dbReference type="GO" id="GO:0003964">
    <property type="term" value="F:RNA-directed DNA polymerase activity"/>
    <property type="evidence" value="ECO:0007669"/>
    <property type="project" value="UniProtKB-KW"/>
</dbReference>
<evidence type="ECO:0000313" key="5">
    <source>
        <dbReference type="Proteomes" id="UP000325315"/>
    </source>
</evidence>
<accession>A0A5B6VJG0</accession>
<dbReference type="GO" id="GO:0004523">
    <property type="term" value="F:RNA-DNA hybrid ribonuclease activity"/>
    <property type="evidence" value="ECO:0007669"/>
    <property type="project" value="InterPro"/>
</dbReference>
<gene>
    <name evidence="4" type="ORF">EPI10_015020</name>
</gene>
<dbReference type="Pfam" id="PF13456">
    <property type="entry name" value="RVT_3"/>
    <property type="match status" value="1"/>
</dbReference>
<keyword evidence="4" id="KW-0808">Transferase</keyword>
<dbReference type="InterPro" id="IPR000477">
    <property type="entry name" value="RT_dom"/>
</dbReference>
<dbReference type="Pfam" id="PF00078">
    <property type="entry name" value="RVT_1"/>
    <property type="match status" value="1"/>
</dbReference>
<feature type="domain" description="Reverse transcriptase zinc-binding" evidence="3">
    <location>
        <begin position="458"/>
        <end position="544"/>
    </location>
</feature>
<evidence type="ECO:0000259" key="2">
    <source>
        <dbReference type="Pfam" id="PF13456"/>
    </source>
</evidence>
<dbReference type="PANTHER" id="PTHR33116:SF86">
    <property type="entry name" value="REVERSE TRANSCRIPTASE DOMAIN-CONTAINING PROTEIN"/>
    <property type="match status" value="1"/>
</dbReference>
<dbReference type="InterPro" id="IPR026960">
    <property type="entry name" value="RVT-Znf"/>
</dbReference>
<proteinExistence type="predicted"/>
<organism evidence="4 5">
    <name type="scientific">Gossypium australe</name>
    <dbReference type="NCBI Taxonomy" id="47621"/>
    <lineage>
        <taxon>Eukaryota</taxon>
        <taxon>Viridiplantae</taxon>
        <taxon>Streptophyta</taxon>
        <taxon>Embryophyta</taxon>
        <taxon>Tracheophyta</taxon>
        <taxon>Spermatophyta</taxon>
        <taxon>Magnoliopsida</taxon>
        <taxon>eudicotyledons</taxon>
        <taxon>Gunneridae</taxon>
        <taxon>Pentapetalae</taxon>
        <taxon>rosids</taxon>
        <taxon>malvids</taxon>
        <taxon>Malvales</taxon>
        <taxon>Malvaceae</taxon>
        <taxon>Malvoideae</taxon>
        <taxon>Gossypium</taxon>
    </lineage>
</organism>
<feature type="domain" description="Reverse transcriptase" evidence="1">
    <location>
        <begin position="97"/>
        <end position="264"/>
    </location>
</feature>
<dbReference type="InterPro" id="IPR043502">
    <property type="entry name" value="DNA/RNA_pol_sf"/>
</dbReference>
<keyword evidence="4" id="KW-0695">RNA-directed DNA polymerase</keyword>
<dbReference type="OrthoDB" id="1166575at2759"/>
<dbReference type="EMBL" id="SMMG02000006">
    <property type="protein sequence ID" value="KAA3469211.1"/>
    <property type="molecule type" value="Genomic_DNA"/>
</dbReference>
<name>A0A5B6VJG0_9ROSI</name>
<dbReference type="Gene3D" id="3.30.420.10">
    <property type="entry name" value="Ribonuclease H-like superfamily/Ribonuclease H"/>
    <property type="match status" value="1"/>
</dbReference>
<evidence type="ECO:0000313" key="4">
    <source>
        <dbReference type="EMBL" id="KAA3469211.1"/>
    </source>
</evidence>